<sequence>MNTTMPTTANTSRKSLALTLAIYLLSPLLLNGIIFALHWDTPHPANPMLPPGAIVGSIWMLLFLAMGLARWLAAQRNAAIARWPDALALACMLYPLYTAGLRSLTIGFWGTVATLILAAAVLLRVRPIRTSAAALIVPVIVWLAYAGTALGSELFR</sequence>
<dbReference type="RefSeq" id="WP_160115059.1">
    <property type="nucleotide sequence ID" value="NZ_FNVA01000002.1"/>
</dbReference>
<dbReference type="EMBL" id="FNVA01000002">
    <property type="protein sequence ID" value="SEF99798.1"/>
    <property type="molecule type" value="Genomic_DNA"/>
</dbReference>
<dbReference type="InterPro" id="IPR038330">
    <property type="entry name" value="TspO/MBR-related_sf"/>
</dbReference>
<dbReference type="OrthoDB" id="823680at2"/>
<gene>
    <name evidence="7" type="ORF">SAMN05421819_1616</name>
</gene>
<proteinExistence type="inferred from homology"/>
<accession>A0A1H5WKG5</accession>
<evidence type="ECO:0000256" key="2">
    <source>
        <dbReference type="ARBA" id="ARBA00007524"/>
    </source>
</evidence>
<dbReference type="GO" id="GO:0016020">
    <property type="term" value="C:membrane"/>
    <property type="evidence" value="ECO:0007669"/>
    <property type="project" value="UniProtKB-SubCell"/>
</dbReference>
<evidence type="ECO:0000313" key="7">
    <source>
        <dbReference type="EMBL" id="SEF99798.1"/>
    </source>
</evidence>
<keyword evidence="8" id="KW-1185">Reference proteome</keyword>
<keyword evidence="4 6" id="KW-1133">Transmembrane helix</keyword>
<evidence type="ECO:0000256" key="3">
    <source>
        <dbReference type="ARBA" id="ARBA00022692"/>
    </source>
</evidence>
<evidence type="ECO:0000256" key="5">
    <source>
        <dbReference type="ARBA" id="ARBA00023136"/>
    </source>
</evidence>
<dbReference type="AlphaFoldDB" id="A0A1H5WKG5"/>
<evidence type="ECO:0000313" key="8">
    <source>
        <dbReference type="Proteomes" id="UP000236728"/>
    </source>
</evidence>
<dbReference type="Proteomes" id="UP000236728">
    <property type="component" value="Unassembled WGS sequence"/>
</dbReference>
<organism evidence="7 8">
    <name type="scientific">Bryocella elongata</name>
    <dbReference type="NCBI Taxonomy" id="863522"/>
    <lineage>
        <taxon>Bacteria</taxon>
        <taxon>Pseudomonadati</taxon>
        <taxon>Acidobacteriota</taxon>
        <taxon>Terriglobia</taxon>
        <taxon>Terriglobales</taxon>
        <taxon>Acidobacteriaceae</taxon>
        <taxon>Bryocella</taxon>
    </lineage>
</organism>
<feature type="transmembrane region" description="Helical" evidence="6">
    <location>
        <begin position="80"/>
        <end position="100"/>
    </location>
</feature>
<feature type="transmembrane region" description="Helical" evidence="6">
    <location>
        <begin position="51"/>
        <end position="73"/>
    </location>
</feature>
<protein>
    <submittedName>
        <fullName evidence="7">TspO and MBR related proteins</fullName>
    </submittedName>
</protein>
<feature type="transmembrane region" description="Helical" evidence="6">
    <location>
        <begin position="20"/>
        <end position="39"/>
    </location>
</feature>
<dbReference type="Pfam" id="PF03073">
    <property type="entry name" value="TspO_MBR"/>
    <property type="match status" value="1"/>
</dbReference>
<reference evidence="7 8" key="1">
    <citation type="submission" date="2016-10" db="EMBL/GenBank/DDBJ databases">
        <authorList>
            <person name="de Groot N.N."/>
        </authorList>
    </citation>
    <scope>NUCLEOTIDE SEQUENCE [LARGE SCALE GENOMIC DNA]</scope>
    <source>
        <strain evidence="7 8">DSM 22489</strain>
    </source>
</reference>
<dbReference type="InterPro" id="IPR004307">
    <property type="entry name" value="TspO_MBR"/>
</dbReference>
<evidence type="ECO:0000256" key="1">
    <source>
        <dbReference type="ARBA" id="ARBA00004141"/>
    </source>
</evidence>
<evidence type="ECO:0000256" key="6">
    <source>
        <dbReference type="SAM" id="Phobius"/>
    </source>
</evidence>
<name>A0A1H5WKG5_9BACT</name>
<dbReference type="Gene3D" id="1.20.1260.100">
    <property type="entry name" value="TspO/MBR protein"/>
    <property type="match status" value="1"/>
</dbReference>
<feature type="transmembrane region" description="Helical" evidence="6">
    <location>
        <begin position="132"/>
        <end position="151"/>
    </location>
</feature>
<evidence type="ECO:0000256" key="4">
    <source>
        <dbReference type="ARBA" id="ARBA00022989"/>
    </source>
</evidence>
<keyword evidence="3 6" id="KW-0812">Transmembrane</keyword>
<comment type="subcellular location">
    <subcellularLocation>
        <location evidence="1">Membrane</location>
        <topology evidence="1">Multi-pass membrane protein</topology>
    </subcellularLocation>
</comment>
<keyword evidence="5 6" id="KW-0472">Membrane</keyword>
<feature type="transmembrane region" description="Helical" evidence="6">
    <location>
        <begin position="106"/>
        <end position="125"/>
    </location>
</feature>
<comment type="similarity">
    <text evidence="2">Belongs to the TspO/BZRP family.</text>
</comment>